<accession>A0AAE0B2G7</accession>
<keyword evidence="3" id="KW-1185">Reference proteome</keyword>
<dbReference type="Proteomes" id="UP001281410">
    <property type="component" value="Unassembled WGS sequence"/>
</dbReference>
<evidence type="ECO:0000259" key="1">
    <source>
        <dbReference type="SMART" id="SM00382"/>
    </source>
</evidence>
<dbReference type="EMBL" id="JANJYJ010000001">
    <property type="protein sequence ID" value="KAK3228778.1"/>
    <property type="molecule type" value="Genomic_DNA"/>
</dbReference>
<dbReference type="Gene3D" id="3.40.50.300">
    <property type="entry name" value="P-loop containing nucleotide triphosphate hydrolases"/>
    <property type="match status" value="1"/>
</dbReference>
<gene>
    <name evidence="2" type="ORF">Dsin_000659</name>
</gene>
<dbReference type="PANTHER" id="PTHR23077:SF117">
    <property type="entry name" value="AAA+ ATPASE DOMAIN-CONTAINING PROTEIN"/>
    <property type="match status" value="1"/>
</dbReference>
<dbReference type="InterPro" id="IPR003593">
    <property type="entry name" value="AAA+_ATPase"/>
</dbReference>
<dbReference type="GO" id="GO:0016887">
    <property type="term" value="F:ATP hydrolysis activity"/>
    <property type="evidence" value="ECO:0007669"/>
    <property type="project" value="InterPro"/>
</dbReference>
<dbReference type="GO" id="GO:0005524">
    <property type="term" value="F:ATP binding"/>
    <property type="evidence" value="ECO:0007669"/>
    <property type="project" value="InterPro"/>
</dbReference>
<dbReference type="InterPro" id="IPR050168">
    <property type="entry name" value="AAA_ATPase_domain"/>
</dbReference>
<dbReference type="Pfam" id="PF00004">
    <property type="entry name" value="AAA"/>
    <property type="match status" value="1"/>
</dbReference>
<dbReference type="SMART" id="SM00382">
    <property type="entry name" value="AAA"/>
    <property type="match status" value="1"/>
</dbReference>
<dbReference type="InterPro" id="IPR027417">
    <property type="entry name" value="P-loop_NTPase"/>
</dbReference>
<comment type="caution">
    <text evidence="2">The sequence shown here is derived from an EMBL/GenBank/DDBJ whole genome shotgun (WGS) entry which is preliminary data.</text>
</comment>
<name>A0AAE0B2G7_9ROSI</name>
<evidence type="ECO:0000313" key="3">
    <source>
        <dbReference type="Proteomes" id="UP001281410"/>
    </source>
</evidence>
<sequence length="280" mass="30560">MICILFGLRPTKGVLLHGPPDTGKTSLAQLSAHDIGVNLFTVNEPEIVSQNYGESEQALHRVFDFASQATPAVVFVDELDAIAPARKDGGEELSQRMVATLLNLIDGISRVEGLLVIAATNRPDSIEPALTSFGDLTLSFGRANSTPCHGHTWLCNEAALVCLRRYSKFNVVHSCRTFIANEGHSDIIVEESGCSINYGDSSRNRSDFESSCASMVPISSEILPYCHVRAVSETADNFQNGVNGSSEGVFILEEEFTLKVTFEDFEKARMKVRPSAMREV</sequence>
<feature type="domain" description="AAA+ ATPase" evidence="1">
    <location>
        <begin position="10"/>
        <end position="144"/>
    </location>
</feature>
<dbReference type="InterPro" id="IPR003959">
    <property type="entry name" value="ATPase_AAA_core"/>
</dbReference>
<proteinExistence type="predicted"/>
<protein>
    <recommendedName>
        <fullName evidence="1">AAA+ ATPase domain-containing protein</fullName>
    </recommendedName>
</protein>
<organism evidence="2 3">
    <name type="scientific">Dipteronia sinensis</name>
    <dbReference type="NCBI Taxonomy" id="43782"/>
    <lineage>
        <taxon>Eukaryota</taxon>
        <taxon>Viridiplantae</taxon>
        <taxon>Streptophyta</taxon>
        <taxon>Embryophyta</taxon>
        <taxon>Tracheophyta</taxon>
        <taxon>Spermatophyta</taxon>
        <taxon>Magnoliopsida</taxon>
        <taxon>eudicotyledons</taxon>
        <taxon>Gunneridae</taxon>
        <taxon>Pentapetalae</taxon>
        <taxon>rosids</taxon>
        <taxon>malvids</taxon>
        <taxon>Sapindales</taxon>
        <taxon>Sapindaceae</taxon>
        <taxon>Hippocastanoideae</taxon>
        <taxon>Acereae</taxon>
        <taxon>Dipteronia</taxon>
    </lineage>
</organism>
<evidence type="ECO:0000313" key="2">
    <source>
        <dbReference type="EMBL" id="KAK3228778.1"/>
    </source>
</evidence>
<reference evidence="2" key="1">
    <citation type="journal article" date="2023" name="Plant J.">
        <title>Genome sequences and population genomics provide insights into the demographic history, inbreeding, and mutation load of two 'living fossil' tree species of Dipteronia.</title>
        <authorList>
            <person name="Feng Y."/>
            <person name="Comes H.P."/>
            <person name="Chen J."/>
            <person name="Zhu S."/>
            <person name="Lu R."/>
            <person name="Zhang X."/>
            <person name="Li P."/>
            <person name="Qiu J."/>
            <person name="Olsen K.M."/>
            <person name="Qiu Y."/>
        </authorList>
    </citation>
    <scope>NUCLEOTIDE SEQUENCE</scope>
    <source>
        <strain evidence="2">NBL</strain>
    </source>
</reference>
<dbReference type="AlphaFoldDB" id="A0AAE0B2G7"/>
<dbReference type="PANTHER" id="PTHR23077">
    <property type="entry name" value="AAA-FAMILY ATPASE"/>
    <property type="match status" value="1"/>
</dbReference>
<dbReference type="SUPFAM" id="SSF52540">
    <property type="entry name" value="P-loop containing nucleoside triphosphate hydrolases"/>
    <property type="match status" value="1"/>
</dbReference>